<gene>
    <name evidence="2" type="ORF">Gferi_00335</name>
</gene>
<reference evidence="2 3" key="1">
    <citation type="submission" date="2016-09" db="EMBL/GenBank/DDBJ databases">
        <title>Genomic analysis reveals versatility of anaerobic energy metabolism of Geosporobacter ferrireducens IRF9 of phylum Firmicutes.</title>
        <authorList>
            <person name="Kim S.-J."/>
        </authorList>
    </citation>
    <scope>NUCLEOTIDE SEQUENCE [LARGE SCALE GENOMIC DNA]</scope>
    <source>
        <strain evidence="2 3">IRF9</strain>
    </source>
</reference>
<organism evidence="2 3">
    <name type="scientific">Geosporobacter ferrireducens</name>
    <dbReference type="NCBI Taxonomy" id="1424294"/>
    <lineage>
        <taxon>Bacteria</taxon>
        <taxon>Bacillati</taxon>
        <taxon>Bacillota</taxon>
        <taxon>Clostridia</taxon>
        <taxon>Peptostreptococcales</taxon>
        <taxon>Thermotaleaceae</taxon>
        <taxon>Geosporobacter</taxon>
    </lineage>
</organism>
<proteinExistence type="predicted"/>
<dbReference type="AlphaFoldDB" id="A0A1D8GB83"/>
<keyword evidence="1" id="KW-0472">Membrane</keyword>
<dbReference type="STRING" id="1424294.Gferi_00335"/>
<protein>
    <submittedName>
        <fullName evidence="2">Stage III sporulation protein AB</fullName>
    </submittedName>
</protein>
<dbReference type="NCBIfam" id="TIGR02833">
    <property type="entry name" value="spore_III_AB"/>
    <property type="match status" value="1"/>
</dbReference>
<dbReference type="InterPro" id="IPR014198">
    <property type="entry name" value="Spore_III_AB"/>
</dbReference>
<accession>A0A1D8GB83</accession>
<keyword evidence="1" id="KW-0812">Transmembrane</keyword>
<dbReference type="EMBL" id="CP017269">
    <property type="protein sequence ID" value="AOT68162.1"/>
    <property type="molecule type" value="Genomic_DNA"/>
</dbReference>
<keyword evidence="3" id="KW-1185">Reference proteome</keyword>
<sequence>MLVKVLFSLFILFSTSLIGYIYAFRYNHRVQQLRHILHGLQLLETEVLYSSNSLPEAMKRVGERSHSSIANIFLDTAECLFSRKGISLEDAWGRAVEGLGAYSSLQKIDQEVLIDFGKLLGTSDKENQKKNFHIVTLELQKQQKIAEEERSKNEKMCKSLGILAGLAIVIVFI</sequence>
<evidence type="ECO:0000313" key="3">
    <source>
        <dbReference type="Proteomes" id="UP000095743"/>
    </source>
</evidence>
<feature type="transmembrane region" description="Helical" evidence="1">
    <location>
        <begin position="6"/>
        <end position="24"/>
    </location>
</feature>
<dbReference type="KEGG" id="gfe:Gferi_00335"/>
<dbReference type="Pfam" id="PF09548">
    <property type="entry name" value="Spore_III_AB"/>
    <property type="match status" value="1"/>
</dbReference>
<dbReference type="Proteomes" id="UP000095743">
    <property type="component" value="Chromosome"/>
</dbReference>
<keyword evidence="1" id="KW-1133">Transmembrane helix</keyword>
<name>A0A1D8GB83_9FIRM</name>
<evidence type="ECO:0000256" key="1">
    <source>
        <dbReference type="SAM" id="Phobius"/>
    </source>
</evidence>
<evidence type="ECO:0000313" key="2">
    <source>
        <dbReference type="EMBL" id="AOT68162.1"/>
    </source>
</evidence>
<dbReference type="PIRSF" id="PIRSF021435">
    <property type="entry name" value="SpoIIIAB"/>
    <property type="match status" value="1"/>
</dbReference>